<keyword evidence="8" id="KW-0131">Cell cycle</keyword>
<proteinExistence type="inferred from homology"/>
<comment type="subcellular location">
    <subcellularLocation>
        <location evidence="1">Chromosome</location>
        <location evidence="1">Centromere</location>
        <location evidence="1">Kinetochore</location>
    </subcellularLocation>
</comment>
<dbReference type="GO" id="GO:0051382">
    <property type="term" value="P:kinetochore assembly"/>
    <property type="evidence" value="ECO:0007669"/>
    <property type="project" value="TreeGrafter"/>
</dbReference>
<evidence type="ECO:0000256" key="8">
    <source>
        <dbReference type="ARBA" id="ARBA00023306"/>
    </source>
</evidence>
<evidence type="ECO:0000256" key="10">
    <source>
        <dbReference type="SAM" id="Coils"/>
    </source>
</evidence>
<dbReference type="PANTHER" id="PTHR14527:SF2">
    <property type="entry name" value="PROTEIN MIS12 HOMOLOG"/>
    <property type="match status" value="1"/>
</dbReference>
<accession>A0A453T6F3</accession>
<feature type="coiled-coil region" evidence="10">
    <location>
        <begin position="25"/>
        <end position="59"/>
    </location>
</feature>
<dbReference type="Gramene" id="AET7Gv21263500.15">
    <property type="protein sequence ID" value="AET7Gv21263500.15"/>
    <property type="gene ID" value="AET7Gv21263500"/>
</dbReference>
<evidence type="ECO:0000256" key="7">
    <source>
        <dbReference type="ARBA" id="ARBA00023054"/>
    </source>
</evidence>
<organism evidence="11 12">
    <name type="scientific">Aegilops tauschii subsp. strangulata</name>
    <name type="common">Goatgrass</name>
    <dbReference type="NCBI Taxonomy" id="200361"/>
    <lineage>
        <taxon>Eukaryota</taxon>
        <taxon>Viridiplantae</taxon>
        <taxon>Streptophyta</taxon>
        <taxon>Embryophyta</taxon>
        <taxon>Tracheophyta</taxon>
        <taxon>Spermatophyta</taxon>
        <taxon>Magnoliopsida</taxon>
        <taxon>Liliopsida</taxon>
        <taxon>Poales</taxon>
        <taxon>Poaceae</taxon>
        <taxon>BOP clade</taxon>
        <taxon>Pooideae</taxon>
        <taxon>Triticodae</taxon>
        <taxon>Triticeae</taxon>
        <taxon>Triticinae</taxon>
        <taxon>Aegilops</taxon>
    </lineage>
</organism>
<evidence type="ECO:0000256" key="9">
    <source>
        <dbReference type="ARBA" id="ARBA00023328"/>
    </source>
</evidence>
<reference evidence="12" key="1">
    <citation type="journal article" date="2014" name="Science">
        <title>Ancient hybridizations among the ancestral genomes of bread wheat.</title>
        <authorList>
            <consortium name="International Wheat Genome Sequencing Consortium,"/>
            <person name="Marcussen T."/>
            <person name="Sandve S.R."/>
            <person name="Heier L."/>
            <person name="Spannagl M."/>
            <person name="Pfeifer M."/>
            <person name="Jakobsen K.S."/>
            <person name="Wulff B.B."/>
            <person name="Steuernagel B."/>
            <person name="Mayer K.F."/>
            <person name="Olsen O.A."/>
        </authorList>
    </citation>
    <scope>NUCLEOTIDE SEQUENCE [LARGE SCALE GENOMIC DNA]</scope>
    <source>
        <strain evidence="12">cv. AL8/78</strain>
    </source>
</reference>
<keyword evidence="3" id="KW-0158">Chromosome</keyword>
<reference evidence="11" key="3">
    <citation type="journal article" date="2017" name="Nature">
        <title>Genome sequence of the progenitor of the wheat D genome Aegilops tauschii.</title>
        <authorList>
            <person name="Luo M.C."/>
            <person name="Gu Y.Q."/>
            <person name="Puiu D."/>
            <person name="Wang H."/>
            <person name="Twardziok S.O."/>
            <person name="Deal K.R."/>
            <person name="Huo N."/>
            <person name="Zhu T."/>
            <person name="Wang L."/>
            <person name="Wang Y."/>
            <person name="McGuire P.E."/>
            <person name="Liu S."/>
            <person name="Long H."/>
            <person name="Ramasamy R.K."/>
            <person name="Rodriguez J.C."/>
            <person name="Van S.L."/>
            <person name="Yuan L."/>
            <person name="Wang Z."/>
            <person name="Xia Z."/>
            <person name="Xiao L."/>
            <person name="Anderson O.D."/>
            <person name="Ouyang S."/>
            <person name="Liang Y."/>
            <person name="Zimin A.V."/>
            <person name="Pertea G."/>
            <person name="Qi P."/>
            <person name="Bennetzen J.L."/>
            <person name="Dai X."/>
            <person name="Dawson M.W."/>
            <person name="Muller H.G."/>
            <person name="Kugler K."/>
            <person name="Rivarola-Duarte L."/>
            <person name="Spannagl M."/>
            <person name="Mayer K.F.X."/>
            <person name="Lu F.H."/>
            <person name="Bevan M.W."/>
            <person name="Leroy P."/>
            <person name="Li P."/>
            <person name="You F.M."/>
            <person name="Sun Q."/>
            <person name="Liu Z."/>
            <person name="Lyons E."/>
            <person name="Wicker T."/>
            <person name="Salzberg S.L."/>
            <person name="Devos K.M."/>
            <person name="Dvorak J."/>
        </authorList>
    </citation>
    <scope>NUCLEOTIDE SEQUENCE [LARGE SCALE GENOMIC DNA]</scope>
    <source>
        <strain evidence="11">cv. AL8/78</strain>
    </source>
</reference>
<dbReference type="GO" id="GO:0005634">
    <property type="term" value="C:nucleus"/>
    <property type="evidence" value="ECO:0007669"/>
    <property type="project" value="InterPro"/>
</dbReference>
<evidence type="ECO:0000313" key="11">
    <source>
        <dbReference type="EnsemblPlants" id="AET7Gv21263500.15"/>
    </source>
</evidence>
<dbReference type="Pfam" id="PF05859">
    <property type="entry name" value="Mis12"/>
    <property type="match status" value="1"/>
</dbReference>
<comment type="similarity">
    <text evidence="2">Belongs to the mis12 family.</text>
</comment>
<name>A0A453T6F3_AEGTS</name>
<reference evidence="11" key="4">
    <citation type="submission" date="2019-03" db="UniProtKB">
        <authorList>
            <consortium name="EnsemblPlants"/>
        </authorList>
    </citation>
    <scope>IDENTIFICATION</scope>
</reference>
<evidence type="ECO:0000256" key="6">
    <source>
        <dbReference type="ARBA" id="ARBA00022838"/>
    </source>
</evidence>
<keyword evidence="5" id="KW-0498">Mitosis</keyword>
<evidence type="ECO:0000256" key="1">
    <source>
        <dbReference type="ARBA" id="ARBA00004629"/>
    </source>
</evidence>
<sequence length="110" mass="12542">QYNYIIIFHQDNSSSMVLHKDGNSDSELDAELNFLRKKLADANTESEELQREITSLERQATYKSSLNSSITEVLKLYEDKSIQDNIEGMPIDSVMNTSSKGKKAKKIMHN</sequence>
<dbReference type="GO" id="GO:0051301">
    <property type="term" value="P:cell division"/>
    <property type="evidence" value="ECO:0007669"/>
    <property type="project" value="UniProtKB-KW"/>
</dbReference>
<dbReference type="GO" id="GO:0000444">
    <property type="term" value="C:MIS12/MIND type complex"/>
    <property type="evidence" value="ECO:0007669"/>
    <property type="project" value="TreeGrafter"/>
</dbReference>
<keyword evidence="6" id="KW-0995">Kinetochore</keyword>
<evidence type="ECO:0000256" key="4">
    <source>
        <dbReference type="ARBA" id="ARBA00022618"/>
    </source>
</evidence>
<dbReference type="AlphaFoldDB" id="A0A453T6F3"/>
<evidence type="ECO:0000256" key="2">
    <source>
        <dbReference type="ARBA" id="ARBA00008643"/>
    </source>
</evidence>
<dbReference type="InterPro" id="IPR008685">
    <property type="entry name" value="Centromere_Mis12"/>
</dbReference>
<keyword evidence="4" id="KW-0132">Cell division</keyword>
<keyword evidence="7 10" id="KW-0175">Coiled coil</keyword>
<reference evidence="11" key="5">
    <citation type="journal article" date="2021" name="G3 (Bethesda)">
        <title>Aegilops tauschii genome assembly Aet v5.0 features greater sequence contiguity and improved annotation.</title>
        <authorList>
            <person name="Wang L."/>
            <person name="Zhu T."/>
            <person name="Rodriguez J.C."/>
            <person name="Deal K.R."/>
            <person name="Dubcovsky J."/>
            <person name="McGuire P.E."/>
            <person name="Lux T."/>
            <person name="Spannagl M."/>
            <person name="Mayer K.F.X."/>
            <person name="Baldrich P."/>
            <person name="Meyers B.C."/>
            <person name="Huo N."/>
            <person name="Gu Y.Q."/>
            <person name="Zhou H."/>
            <person name="Devos K.M."/>
            <person name="Bennetzen J.L."/>
            <person name="Unver T."/>
            <person name="Budak H."/>
            <person name="Gulick P.J."/>
            <person name="Galiba G."/>
            <person name="Kalapos B."/>
            <person name="Nelson D.R."/>
            <person name="Li P."/>
            <person name="You F.M."/>
            <person name="Luo M.C."/>
            <person name="Dvorak J."/>
        </authorList>
    </citation>
    <scope>NUCLEOTIDE SEQUENCE [LARGE SCALE GENOMIC DNA]</scope>
    <source>
        <strain evidence="11">cv. AL8/78</strain>
    </source>
</reference>
<keyword evidence="12" id="KW-1185">Reference proteome</keyword>
<dbReference type="Proteomes" id="UP000015105">
    <property type="component" value="Chromosome 7D"/>
</dbReference>
<dbReference type="PANTHER" id="PTHR14527">
    <property type="entry name" value="PROTEIN MIS12 HOMOLOG"/>
    <property type="match status" value="1"/>
</dbReference>
<dbReference type="EnsemblPlants" id="AET7Gv21263500.15">
    <property type="protein sequence ID" value="AET7Gv21263500.15"/>
    <property type="gene ID" value="AET7Gv21263500"/>
</dbReference>
<evidence type="ECO:0000313" key="12">
    <source>
        <dbReference type="Proteomes" id="UP000015105"/>
    </source>
</evidence>
<keyword evidence="9" id="KW-0137">Centromere</keyword>
<evidence type="ECO:0000256" key="5">
    <source>
        <dbReference type="ARBA" id="ARBA00022776"/>
    </source>
</evidence>
<evidence type="ECO:0000256" key="3">
    <source>
        <dbReference type="ARBA" id="ARBA00022454"/>
    </source>
</evidence>
<protein>
    <submittedName>
        <fullName evidence="11">Uncharacterized protein</fullName>
    </submittedName>
</protein>
<reference evidence="12" key="2">
    <citation type="journal article" date="2017" name="Nat. Plants">
        <title>The Aegilops tauschii genome reveals multiple impacts of transposons.</title>
        <authorList>
            <person name="Zhao G."/>
            <person name="Zou C."/>
            <person name="Li K."/>
            <person name="Wang K."/>
            <person name="Li T."/>
            <person name="Gao L."/>
            <person name="Zhang X."/>
            <person name="Wang H."/>
            <person name="Yang Z."/>
            <person name="Liu X."/>
            <person name="Jiang W."/>
            <person name="Mao L."/>
            <person name="Kong X."/>
            <person name="Jiao Y."/>
            <person name="Jia J."/>
        </authorList>
    </citation>
    <scope>NUCLEOTIDE SEQUENCE [LARGE SCALE GENOMIC DNA]</scope>
    <source>
        <strain evidence="12">cv. AL8/78</strain>
    </source>
</reference>
<dbReference type="GO" id="GO:0000070">
    <property type="term" value="P:mitotic sister chromatid segregation"/>
    <property type="evidence" value="ECO:0007669"/>
    <property type="project" value="TreeGrafter"/>
</dbReference>